<reference evidence="1" key="1">
    <citation type="submission" date="2023-02" db="EMBL/GenBank/DDBJ databases">
        <title>Description of Herbaspirillum huttiense subsp. nephrolepsisexaltata and Herbaspirillum huttiense subsp. lycopersicon.</title>
        <authorList>
            <person name="Poudel M."/>
            <person name="Sharma A."/>
            <person name="Goss E."/>
            <person name="Tapia J.H."/>
            <person name="Harmon C.M."/>
            <person name="Jones J.B."/>
        </authorList>
    </citation>
    <scope>NUCLEOTIDE SEQUENCE</scope>
    <source>
        <strain evidence="1">NC40101</strain>
    </source>
</reference>
<evidence type="ECO:0000313" key="1">
    <source>
        <dbReference type="EMBL" id="MDT0341011.1"/>
    </source>
</evidence>
<comment type="caution">
    <text evidence="1">The sequence shown here is derived from an EMBL/GenBank/DDBJ whole genome shotgun (WGS) entry which is preliminary data.</text>
</comment>
<dbReference type="EMBL" id="JAVRAA010000037">
    <property type="protein sequence ID" value="MDT0341011.1"/>
    <property type="molecule type" value="Genomic_DNA"/>
</dbReference>
<gene>
    <name evidence="1" type="ORF">RJN63_29575</name>
</gene>
<protein>
    <submittedName>
        <fullName evidence="1">Uncharacterized protein</fullName>
    </submittedName>
</protein>
<sequence>MEHPALSVVEDVCREFDGNGIFSVGANGALRAMADHWKEHLAEGHDATIVTDDIDGMIKQLSVVSAEISLRLTDRIRPAPVCGKCGCTVVADYCSDDTCPYSEWPQRIPIEDLHNIPAEELRRRYEVLPRLRVHAEVHDDLRVIEVEFDAAAWFLTATDADIINLHGIGWTGDYASDSVAEYFEKINEDIRTLMAMCRATNGRREPVGFECSVDADSAMAWLQQHRPGVWARLLCADNDVSLTEVPANDGGVLPVWRWRNGEDTTGDSEFSSREEAAINAVEVLQLIFCV</sequence>
<accession>A0AAE4GFD7</accession>
<dbReference type="AlphaFoldDB" id="A0AAE4GFD7"/>
<organism evidence="1">
    <name type="scientific">Herbaspirillum huttiense subsp. nephrolepidis</name>
    <dbReference type="NCBI Taxonomy" id="3075126"/>
    <lineage>
        <taxon>Bacteria</taxon>
        <taxon>Pseudomonadati</taxon>
        <taxon>Pseudomonadota</taxon>
        <taxon>Betaproteobacteria</taxon>
        <taxon>Burkholderiales</taxon>
        <taxon>Oxalobacteraceae</taxon>
        <taxon>Herbaspirillum</taxon>
    </lineage>
</organism>
<proteinExistence type="predicted"/>
<dbReference type="RefSeq" id="WP_284076801.1">
    <property type="nucleotide sequence ID" value="NZ_JAVLSM010000029.1"/>
</dbReference>
<name>A0AAE4GFD7_9BURK</name>